<reference evidence="3" key="2">
    <citation type="submission" date="2019-07" db="EMBL/GenBank/DDBJ databases">
        <authorList>
            <person name="Whitman W."/>
            <person name="Huntemann M."/>
            <person name="Clum A."/>
            <person name="Pillay M."/>
            <person name="Palaniappan K."/>
            <person name="Varghese N."/>
            <person name="Mikhailova N."/>
            <person name="Stamatis D."/>
            <person name="Reddy T."/>
            <person name="Daum C."/>
            <person name="Shapiro N."/>
            <person name="Ivanova N."/>
            <person name="Kyrpides N."/>
            <person name="Woyke T."/>
        </authorList>
    </citation>
    <scope>NUCLEOTIDE SEQUENCE</scope>
    <source>
        <strain evidence="3">CGMCC 1.10685</strain>
    </source>
</reference>
<proteinExistence type="predicted"/>
<evidence type="ECO:0000313" key="3">
    <source>
        <dbReference type="EMBL" id="TWI41054.1"/>
    </source>
</evidence>
<dbReference type="Proteomes" id="UP000437862">
    <property type="component" value="Chromosome"/>
</dbReference>
<reference evidence="3 4" key="1">
    <citation type="journal article" date="2015" name="Stand. Genomic Sci.">
        <title>Genomic Encyclopedia of Bacterial and Archaeal Type Strains, Phase III: the genomes of soil and plant-associated and newly described type strains.</title>
        <authorList>
            <person name="Whitman W.B."/>
            <person name="Woyke T."/>
            <person name="Klenk H.P."/>
            <person name="Zhou Y."/>
            <person name="Lilburn T.G."/>
            <person name="Beck B.J."/>
            <person name="De Vos P."/>
            <person name="Vandamme P."/>
            <person name="Eisen J.A."/>
            <person name="Garrity G."/>
            <person name="Hugenholtz P."/>
            <person name="Kyrpides N.C."/>
        </authorList>
    </citation>
    <scope>NUCLEOTIDE SEQUENCE [LARGE SCALE GENOMIC DNA]</scope>
    <source>
        <strain evidence="3 4">CGMCC 1.10685</strain>
    </source>
</reference>
<evidence type="ECO:0000313" key="4">
    <source>
        <dbReference type="Proteomes" id="UP000315112"/>
    </source>
</evidence>
<accession>A0A562P9C2</accession>
<evidence type="ECO:0000256" key="1">
    <source>
        <dbReference type="SAM" id="MobiDB-lite"/>
    </source>
</evidence>
<reference evidence="2 5" key="3">
    <citation type="submission" date="2019-12" db="EMBL/GenBank/DDBJ databases">
        <title>Draft Genome Sequences of Six Type Strains of the Genus Massilia.</title>
        <authorList>
            <person name="Miess H."/>
            <person name="Frediansyah A."/>
            <person name="Goeker M."/>
            <person name="Gross H."/>
        </authorList>
    </citation>
    <scope>NUCLEOTIDE SEQUENCE [LARGE SCALE GENOMIC DNA]</scope>
    <source>
        <strain evidence="2 5">DSM 26639</strain>
    </source>
</reference>
<keyword evidence="5" id="KW-1185">Reference proteome</keyword>
<dbReference type="EMBL" id="VLKW01000018">
    <property type="protein sequence ID" value="TWI41054.1"/>
    <property type="molecule type" value="Genomic_DNA"/>
</dbReference>
<dbReference type="AlphaFoldDB" id="A0A562P9C2"/>
<evidence type="ECO:0000313" key="5">
    <source>
        <dbReference type="Proteomes" id="UP000437862"/>
    </source>
</evidence>
<protein>
    <submittedName>
        <fullName evidence="3">Uncharacterized protein</fullName>
    </submittedName>
</protein>
<dbReference type="RefSeq" id="WP_145881965.1">
    <property type="nucleotide sequence ID" value="NZ_CP046904.1"/>
</dbReference>
<dbReference type="EMBL" id="CP046904">
    <property type="protein sequence ID" value="QGZ42695.1"/>
    <property type="molecule type" value="Genomic_DNA"/>
</dbReference>
<evidence type="ECO:0000313" key="2">
    <source>
        <dbReference type="EMBL" id="QGZ42695.1"/>
    </source>
</evidence>
<dbReference type="Proteomes" id="UP000315112">
    <property type="component" value="Unassembled WGS sequence"/>
</dbReference>
<feature type="region of interest" description="Disordered" evidence="1">
    <location>
        <begin position="67"/>
        <end position="90"/>
    </location>
</feature>
<sequence length="90" mass="9789">MKTMSPVIAAAVLAALEAEEARTEIIRVRVGPKTKSAFTKYSASLGLPAATNAYRLLMDKMQAHVSHPPAMRTGASRRPVARAMNNRRLL</sequence>
<organism evidence="3 4">
    <name type="scientific">Pseudoduganella flava</name>
    <dbReference type="NCBI Taxonomy" id="871742"/>
    <lineage>
        <taxon>Bacteria</taxon>
        <taxon>Pseudomonadati</taxon>
        <taxon>Pseudomonadota</taxon>
        <taxon>Betaproteobacteria</taxon>
        <taxon>Burkholderiales</taxon>
        <taxon>Oxalobacteraceae</taxon>
        <taxon>Telluria group</taxon>
        <taxon>Pseudoduganella</taxon>
    </lineage>
</organism>
<gene>
    <name evidence="2" type="ORF">GO485_29120</name>
    <name evidence="3" type="ORF">IP92_05775</name>
</gene>
<name>A0A562P9C2_9BURK</name>